<dbReference type="AlphaFoldDB" id="A0A7W8A5A2"/>
<dbReference type="EMBL" id="JACHIN010000007">
    <property type="protein sequence ID" value="MBB5079831.1"/>
    <property type="molecule type" value="Genomic_DNA"/>
</dbReference>
<gene>
    <name evidence="1" type="ORF">HNR40_005317</name>
</gene>
<sequence length="131" mass="15125">MALLLHWHAYTWNGNGQDLQREAERRPTSPDFFSSALPPMRTGEWLAKPTSRIAETFDDIDKALEWMRSEYAPASQHDQIPLSLRMDQAYDLLPRGVDVEWSIWLPGGRFVKVGMICCPNRHVNHPCPHSR</sequence>
<reference evidence="1 2" key="1">
    <citation type="submission" date="2020-08" db="EMBL/GenBank/DDBJ databases">
        <title>Genomic Encyclopedia of Type Strains, Phase IV (KMG-IV): sequencing the most valuable type-strain genomes for metagenomic binning, comparative biology and taxonomic classification.</title>
        <authorList>
            <person name="Goeker M."/>
        </authorList>
    </citation>
    <scope>NUCLEOTIDE SEQUENCE [LARGE SCALE GENOMIC DNA]</scope>
    <source>
        <strain evidence="1 2">DSM 45385</strain>
    </source>
</reference>
<evidence type="ECO:0000313" key="2">
    <source>
        <dbReference type="Proteomes" id="UP000568380"/>
    </source>
</evidence>
<dbReference type="Proteomes" id="UP000568380">
    <property type="component" value="Unassembled WGS sequence"/>
</dbReference>
<name>A0A7W8A5A2_9ACTN</name>
<organism evidence="1 2">
    <name type="scientific">Nonomuraea endophytica</name>
    <dbReference type="NCBI Taxonomy" id="714136"/>
    <lineage>
        <taxon>Bacteria</taxon>
        <taxon>Bacillati</taxon>
        <taxon>Actinomycetota</taxon>
        <taxon>Actinomycetes</taxon>
        <taxon>Streptosporangiales</taxon>
        <taxon>Streptosporangiaceae</taxon>
        <taxon>Nonomuraea</taxon>
    </lineage>
</organism>
<protein>
    <submittedName>
        <fullName evidence="1">Uncharacterized protein</fullName>
    </submittedName>
</protein>
<proteinExistence type="predicted"/>
<keyword evidence="2" id="KW-1185">Reference proteome</keyword>
<comment type="caution">
    <text evidence="1">The sequence shown here is derived from an EMBL/GenBank/DDBJ whole genome shotgun (WGS) entry which is preliminary data.</text>
</comment>
<evidence type="ECO:0000313" key="1">
    <source>
        <dbReference type="EMBL" id="MBB5079831.1"/>
    </source>
</evidence>
<dbReference type="RefSeq" id="WP_184965771.1">
    <property type="nucleotide sequence ID" value="NZ_JACHIN010000007.1"/>
</dbReference>
<accession>A0A7W8A5A2</accession>